<accession>A0A0W0Y6Q1</accession>
<dbReference type="InterPro" id="IPR001216">
    <property type="entry name" value="P-phosphate_BS"/>
</dbReference>
<organism evidence="11 12">
    <name type="scientific">Legionella quinlivanii</name>
    <dbReference type="NCBI Taxonomy" id="45073"/>
    <lineage>
        <taxon>Bacteria</taxon>
        <taxon>Pseudomonadati</taxon>
        <taxon>Pseudomonadota</taxon>
        <taxon>Gammaproteobacteria</taxon>
        <taxon>Legionellales</taxon>
        <taxon>Legionellaceae</taxon>
        <taxon>Legionella</taxon>
    </lineage>
</organism>
<keyword evidence="5" id="KW-0663">Pyridoxal phosphate</keyword>
<dbReference type="RefSeq" id="WP_058507154.1">
    <property type="nucleotide sequence ID" value="NZ_CAAAIK010000003.1"/>
</dbReference>
<name>A0A0W0Y6Q1_9GAMM</name>
<dbReference type="OrthoDB" id="9805733at2"/>
<dbReference type="FunFam" id="3.40.50.1100:FF:000118">
    <property type="entry name" value="Related to CYS4-cystathionine beta-synthase"/>
    <property type="match status" value="1"/>
</dbReference>
<evidence type="ECO:0000256" key="8">
    <source>
        <dbReference type="ARBA" id="ARBA00078257"/>
    </source>
</evidence>
<comment type="caution">
    <text evidence="11">The sequence shown here is derived from an EMBL/GenBank/DDBJ whole genome shotgun (WGS) entry which is preliminary data.</text>
</comment>
<dbReference type="Gene3D" id="3.40.50.1100">
    <property type="match status" value="2"/>
</dbReference>
<dbReference type="SUPFAM" id="SSF53686">
    <property type="entry name" value="Tryptophan synthase beta subunit-like PLP-dependent enzymes"/>
    <property type="match status" value="1"/>
</dbReference>
<dbReference type="Pfam" id="PF00291">
    <property type="entry name" value="PALP"/>
    <property type="match status" value="1"/>
</dbReference>
<evidence type="ECO:0000256" key="9">
    <source>
        <dbReference type="ARBA" id="ARBA00079153"/>
    </source>
</evidence>
<keyword evidence="12" id="KW-1185">Reference proteome</keyword>
<proteinExistence type="inferred from homology"/>
<feature type="domain" description="Tryptophan synthase beta chain-like PALP" evidence="10">
    <location>
        <begin position="7"/>
        <end position="295"/>
    </location>
</feature>
<sequence>MIYSNILETIGHTPVVRLNKLGKELDCELYAKCEFFNPGGSVKDRIGYEMVKKAEEEGRIKPGDTLIEPTSGNTGIGIALAGAVLGYKVIITMPDKMSQEKQVALERLGAVIYRTPTEAAWNAPESHISLAIRLQKEIPNSHILDQYANPNNPNAHYHGTAEEIIEDFGKSLTMVVAGVGTGGTISGIARRLKEYNPEIQIVGVDPIGSILGGGDEIKPYDVEGIGYDFFPDVLNNQLIDRYVKINDADSFNTARRLIREEGLLVGGSSGGAAWAALQAARSLKQGDKCLVILPDSIRNYMSKFASDDWMRQQGYLNP</sequence>
<evidence type="ECO:0000313" key="11">
    <source>
        <dbReference type="EMBL" id="KTD52227.1"/>
    </source>
</evidence>
<dbReference type="FunFam" id="3.40.50.1100:FF:000003">
    <property type="entry name" value="Cystathionine beta-synthase"/>
    <property type="match status" value="1"/>
</dbReference>
<dbReference type="PANTHER" id="PTHR10314">
    <property type="entry name" value="CYSTATHIONINE BETA-SYNTHASE"/>
    <property type="match status" value="1"/>
</dbReference>
<dbReference type="GO" id="GO:0004124">
    <property type="term" value="F:cysteine synthase activity"/>
    <property type="evidence" value="ECO:0007669"/>
    <property type="project" value="UniProtKB-EC"/>
</dbReference>
<protein>
    <recommendedName>
        <fullName evidence="7">Cysteine synthase B</fullName>
        <ecNumber evidence="4">2.5.1.47</ecNumber>
    </recommendedName>
    <alternativeName>
        <fullName evidence="8">O-acetylserine (thiol)-lyase B</fullName>
    </alternativeName>
    <alternativeName>
        <fullName evidence="9">O-acetylserine sulfhydrylase B</fullName>
    </alternativeName>
</protein>
<dbReference type="InterPro" id="IPR001926">
    <property type="entry name" value="TrpB-like_PALP"/>
</dbReference>
<dbReference type="PROSITE" id="PS00901">
    <property type="entry name" value="CYS_SYNTHASE"/>
    <property type="match status" value="1"/>
</dbReference>
<dbReference type="EMBL" id="LNYS01000006">
    <property type="protein sequence ID" value="KTD52227.1"/>
    <property type="molecule type" value="Genomic_DNA"/>
</dbReference>
<dbReference type="STRING" id="45073.Lqui_1071"/>
<gene>
    <name evidence="11" type="primary">cysK</name>
    <name evidence="11" type="ORF">Lqui_1071</name>
</gene>
<evidence type="ECO:0000256" key="3">
    <source>
        <dbReference type="ARBA" id="ARBA00007103"/>
    </source>
</evidence>
<evidence type="ECO:0000256" key="5">
    <source>
        <dbReference type="ARBA" id="ARBA00022898"/>
    </source>
</evidence>
<dbReference type="GO" id="GO:0006535">
    <property type="term" value="P:cysteine biosynthetic process from serine"/>
    <property type="evidence" value="ECO:0007669"/>
    <property type="project" value="InterPro"/>
</dbReference>
<dbReference type="EC" id="2.5.1.47" evidence="4"/>
<evidence type="ECO:0000256" key="2">
    <source>
        <dbReference type="ARBA" id="ARBA00004962"/>
    </source>
</evidence>
<comment type="similarity">
    <text evidence="3">Belongs to the cysteine synthase/cystathionine beta-synthase family.</text>
</comment>
<dbReference type="AlphaFoldDB" id="A0A0W0Y6Q1"/>
<comment type="pathway">
    <text evidence="2">Amino-acid biosynthesis; L-cysteine biosynthesis; L-cysteine from L-serine: step 2/2.</text>
</comment>
<reference evidence="11 12" key="1">
    <citation type="submission" date="2015-11" db="EMBL/GenBank/DDBJ databases">
        <title>Genomic analysis of 38 Legionella species identifies large and diverse effector repertoires.</title>
        <authorList>
            <person name="Burstein D."/>
            <person name="Amaro F."/>
            <person name="Zusman T."/>
            <person name="Lifshitz Z."/>
            <person name="Cohen O."/>
            <person name="Gilbert J.A."/>
            <person name="Pupko T."/>
            <person name="Shuman H.A."/>
            <person name="Segal G."/>
        </authorList>
    </citation>
    <scope>NUCLEOTIDE SEQUENCE [LARGE SCALE GENOMIC DNA]</scope>
    <source>
        <strain evidence="11 12">CDC#1442-AUS-E</strain>
    </source>
</reference>
<evidence type="ECO:0000313" key="12">
    <source>
        <dbReference type="Proteomes" id="UP000054618"/>
    </source>
</evidence>
<evidence type="ECO:0000256" key="1">
    <source>
        <dbReference type="ARBA" id="ARBA00001933"/>
    </source>
</evidence>
<dbReference type="Proteomes" id="UP000054618">
    <property type="component" value="Unassembled WGS sequence"/>
</dbReference>
<evidence type="ECO:0000256" key="4">
    <source>
        <dbReference type="ARBA" id="ARBA00012681"/>
    </source>
</evidence>
<dbReference type="CDD" id="cd01561">
    <property type="entry name" value="CBS_like"/>
    <property type="match status" value="1"/>
</dbReference>
<dbReference type="InterPro" id="IPR036052">
    <property type="entry name" value="TrpB-like_PALP_sf"/>
</dbReference>
<evidence type="ECO:0000256" key="7">
    <source>
        <dbReference type="ARBA" id="ARBA00072081"/>
    </source>
</evidence>
<dbReference type="PATRIC" id="fig|45073.5.peg.1129"/>
<comment type="cofactor">
    <cofactor evidence="1">
        <name>pyridoxal 5'-phosphate</name>
        <dbReference type="ChEBI" id="CHEBI:597326"/>
    </cofactor>
</comment>
<comment type="catalytic activity">
    <reaction evidence="6">
        <text>O-acetyl-L-serine + hydrogen sulfide = L-cysteine + acetate</text>
        <dbReference type="Rhea" id="RHEA:14829"/>
        <dbReference type="ChEBI" id="CHEBI:29919"/>
        <dbReference type="ChEBI" id="CHEBI:30089"/>
        <dbReference type="ChEBI" id="CHEBI:35235"/>
        <dbReference type="ChEBI" id="CHEBI:58340"/>
        <dbReference type="EC" id="2.5.1.47"/>
    </reaction>
</comment>
<dbReference type="InterPro" id="IPR050214">
    <property type="entry name" value="Cys_Synth/Cystath_Beta-Synth"/>
</dbReference>
<evidence type="ECO:0000259" key="10">
    <source>
        <dbReference type="Pfam" id="PF00291"/>
    </source>
</evidence>
<evidence type="ECO:0000256" key="6">
    <source>
        <dbReference type="ARBA" id="ARBA00047931"/>
    </source>
</evidence>